<accession>A0A7L1SE80</accession>
<dbReference type="GO" id="GO:0006355">
    <property type="term" value="P:regulation of DNA-templated transcription"/>
    <property type="evidence" value="ECO:0007669"/>
    <property type="project" value="InterPro"/>
</dbReference>
<dbReference type="PROSITE" id="PS50805">
    <property type="entry name" value="KRAB"/>
    <property type="match status" value="1"/>
</dbReference>
<dbReference type="CDD" id="cd07765">
    <property type="entry name" value="KRAB_A-box"/>
    <property type="match status" value="1"/>
</dbReference>
<dbReference type="PANTHER" id="PTHR23232">
    <property type="entry name" value="KRAB DOMAIN C2H2 ZINC FINGER"/>
    <property type="match status" value="1"/>
</dbReference>
<dbReference type="SMART" id="SM00349">
    <property type="entry name" value="KRAB"/>
    <property type="match status" value="1"/>
</dbReference>
<dbReference type="InterPro" id="IPR050169">
    <property type="entry name" value="Krueppel_C2H2_ZnF"/>
</dbReference>
<dbReference type="Pfam" id="PF01352">
    <property type="entry name" value="KRAB"/>
    <property type="match status" value="1"/>
</dbReference>
<gene>
    <name evidence="2" type="primary">Znf135_1</name>
    <name evidence="2" type="ORF">LOCOCH_R15589</name>
</gene>
<feature type="domain" description="KRAB" evidence="1">
    <location>
        <begin position="8"/>
        <end position="50"/>
    </location>
</feature>
<evidence type="ECO:0000313" key="3">
    <source>
        <dbReference type="Proteomes" id="UP000572057"/>
    </source>
</evidence>
<comment type="caution">
    <text evidence="2">The sequence shown here is derived from an EMBL/GenBank/DDBJ whole genome shotgun (WGS) entry which is preliminary data.</text>
</comment>
<dbReference type="PANTHER" id="PTHR23232:SF133">
    <property type="entry name" value="RIKEN CDNA 1700020N01 GENE"/>
    <property type="match status" value="1"/>
</dbReference>
<dbReference type="EMBL" id="VXBM01004045">
    <property type="protein sequence ID" value="NXO46457.1"/>
    <property type="molecule type" value="Genomic_DNA"/>
</dbReference>
<dbReference type="AlphaFoldDB" id="A0A7L1SE80"/>
<dbReference type="Proteomes" id="UP000572057">
    <property type="component" value="Unassembled WGS sequence"/>
</dbReference>
<dbReference type="InterPro" id="IPR001909">
    <property type="entry name" value="KRAB"/>
</dbReference>
<sequence>CQGGPPEVTFEEVAVSFSPAEWAELAPWQRALHREVMCDTYELVASLGEG</sequence>
<protein>
    <submittedName>
        <fullName evidence="2">ZN135 protein</fullName>
    </submittedName>
</protein>
<feature type="non-terminal residue" evidence="2">
    <location>
        <position position="50"/>
    </location>
</feature>
<name>A0A7L1SE80_9PASS</name>
<evidence type="ECO:0000259" key="1">
    <source>
        <dbReference type="PROSITE" id="PS50805"/>
    </source>
</evidence>
<dbReference type="SUPFAM" id="SSF109640">
    <property type="entry name" value="KRAB domain (Kruppel-associated box)"/>
    <property type="match status" value="1"/>
</dbReference>
<reference evidence="3" key="1">
    <citation type="submission" date="2019-09" db="EMBL/GenBank/DDBJ databases">
        <title>Bird 10,000 Genomes (B10K) Project - Family phase.</title>
        <authorList>
            <person name="Zhang G."/>
        </authorList>
    </citation>
    <scope>NUCLEOTIDE SEQUENCE [LARGE SCALE GENOMIC DNA]</scope>
</reference>
<keyword evidence="3" id="KW-1185">Reference proteome</keyword>
<dbReference type="Gene3D" id="6.10.140.140">
    <property type="match status" value="1"/>
</dbReference>
<organism evidence="2 3">
    <name type="scientific">Helopsaltes ochotensis</name>
    <name type="common">Middendorff's grasshopper-warbler</name>
    <dbReference type="NCBI Taxonomy" id="3150915"/>
    <lineage>
        <taxon>Eukaryota</taxon>
        <taxon>Metazoa</taxon>
        <taxon>Chordata</taxon>
        <taxon>Craniata</taxon>
        <taxon>Vertebrata</taxon>
        <taxon>Euteleostomi</taxon>
        <taxon>Archelosauria</taxon>
        <taxon>Archosauria</taxon>
        <taxon>Dinosauria</taxon>
        <taxon>Saurischia</taxon>
        <taxon>Theropoda</taxon>
        <taxon>Coelurosauria</taxon>
        <taxon>Aves</taxon>
        <taxon>Neognathae</taxon>
        <taxon>Neoaves</taxon>
        <taxon>Telluraves</taxon>
        <taxon>Australaves</taxon>
        <taxon>Passeriformes</taxon>
        <taxon>Sylvioidea</taxon>
        <taxon>Locustellidae</taxon>
        <taxon>Helopsaltes</taxon>
    </lineage>
</organism>
<feature type="non-terminal residue" evidence="2">
    <location>
        <position position="1"/>
    </location>
</feature>
<evidence type="ECO:0000313" key="2">
    <source>
        <dbReference type="EMBL" id="NXO46457.1"/>
    </source>
</evidence>
<dbReference type="InterPro" id="IPR036051">
    <property type="entry name" value="KRAB_dom_sf"/>
</dbReference>
<proteinExistence type="predicted"/>
<dbReference type="OrthoDB" id="9892686at2759"/>